<proteinExistence type="predicted"/>
<dbReference type="AlphaFoldDB" id="A0A9P4N4J4"/>
<dbReference type="EMBL" id="ML986613">
    <property type="protein sequence ID" value="KAF2264838.1"/>
    <property type="molecule type" value="Genomic_DNA"/>
</dbReference>
<dbReference type="Proteomes" id="UP000800093">
    <property type="component" value="Unassembled WGS sequence"/>
</dbReference>
<keyword evidence="3" id="KW-1185">Reference proteome</keyword>
<reference evidence="3" key="1">
    <citation type="journal article" date="2020" name="Stud. Mycol.">
        <title>101 Dothideomycetes genomes: A test case for predicting lifestyles and emergence of pathogens.</title>
        <authorList>
            <person name="Haridas S."/>
            <person name="Albert R."/>
            <person name="Binder M."/>
            <person name="Bloem J."/>
            <person name="LaButti K."/>
            <person name="Salamov A."/>
            <person name="Andreopoulos B."/>
            <person name="Baker S."/>
            <person name="Barry K."/>
            <person name="Bills G."/>
            <person name="Bluhm B."/>
            <person name="Cannon C."/>
            <person name="Castanera R."/>
            <person name="Culley D."/>
            <person name="Daum C."/>
            <person name="Ezra D."/>
            <person name="Gonzalez J."/>
            <person name="Henrissat B."/>
            <person name="Kuo A."/>
            <person name="Liang C."/>
            <person name="Lipzen A."/>
            <person name="Lutzoni F."/>
            <person name="Magnuson J."/>
            <person name="Mondo S."/>
            <person name="Nolan M."/>
            <person name="Ohm R."/>
            <person name="Pangilinan J."/>
            <person name="Park H.-J."/>
            <person name="Ramirez L."/>
            <person name="Alfaro M."/>
            <person name="Sun H."/>
            <person name="Tritt A."/>
            <person name="Yoshinaga Y."/>
            <person name="Zwiers L.-H."/>
            <person name="Turgeon B."/>
            <person name="Goodwin S."/>
            <person name="Spatafora J."/>
            <person name="Crous P."/>
            <person name="Grigoriev I."/>
        </authorList>
    </citation>
    <scope>NUCLEOTIDE SEQUENCE [LARGE SCALE GENOMIC DNA]</scope>
    <source>
        <strain evidence="3">CBS 304.66</strain>
    </source>
</reference>
<feature type="region of interest" description="Disordered" evidence="1">
    <location>
        <begin position="21"/>
        <end position="40"/>
    </location>
</feature>
<organism evidence="2 3">
    <name type="scientific">Lojkania enalia</name>
    <dbReference type="NCBI Taxonomy" id="147567"/>
    <lineage>
        <taxon>Eukaryota</taxon>
        <taxon>Fungi</taxon>
        <taxon>Dikarya</taxon>
        <taxon>Ascomycota</taxon>
        <taxon>Pezizomycotina</taxon>
        <taxon>Dothideomycetes</taxon>
        <taxon>Pleosporomycetidae</taxon>
        <taxon>Pleosporales</taxon>
        <taxon>Pleosporales incertae sedis</taxon>
        <taxon>Lojkania</taxon>
    </lineage>
</organism>
<evidence type="ECO:0000256" key="1">
    <source>
        <dbReference type="SAM" id="MobiDB-lite"/>
    </source>
</evidence>
<protein>
    <submittedName>
        <fullName evidence="2">Uncharacterized protein</fullName>
    </submittedName>
</protein>
<evidence type="ECO:0000313" key="3">
    <source>
        <dbReference type="Proteomes" id="UP000800093"/>
    </source>
</evidence>
<sequence>MKNESLGPHSFVPQSLGTTVAEADLESSSRPSSPDRFANETCPFHAQPAPIAQWRLEREVCWGSLTVLTPGCGLIARPCAPSPLYFFLTFPHPFFDIFKLPPPHSESLSSIQPWDSPPSSLHMNKLPVRQEANRKAAILGSRNISHIQAPVLR</sequence>
<evidence type="ECO:0000313" key="2">
    <source>
        <dbReference type="EMBL" id="KAF2264838.1"/>
    </source>
</evidence>
<name>A0A9P4N4J4_9PLEO</name>
<comment type="caution">
    <text evidence="2">The sequence shown here is derived from an EMBL/GenBank/DDBJ whole genome shotgun (WGS) entry which is preliminary data.</text>
</comment>
<accession>A0A9P4N4J4</accession>
<gene>
    <name evidence="2" type="ORF">CC78DRAFT_580080</name>
</gene>